<organism evidence="6 7">
    <name type="scientific">Brevibacillus choshinensis</name>
    <dbReference type="NCBI Taxonomy" id="54911"/>
    <lineage>
        <taxon>Bacteria</taxon>
        <taxon>Bacillati</taxon>
        <taxon>Bacillota</taxon>
        <taxon>Bacilli</taxon>
        <taxon>Bacillales</taxon>
        <taxon>Paenibacillaceae</taxon>
        <taxon>Brevibacillus</taxon>
    </lineage>
</organism>
<feature type="transmembrane region" description="Helical" evidence="5">
    <location>
        <begin position="203"/>
        <end position="221"/>
    </location>
</feature>
<evidence type="ECO:0000313" key="6">
    <source>
        <dbReference type="EMBL" id="KQL49951.1"/>
    </source>
</evidence>
<evidence type="ECO:0000256" key="3">
    <source>
        <dbReference type="ARBA" id="ARBA00022989"/>
    </source>
</evidence>
<keyword evidence="3 5" id="KW-1133">Transmembrane helix</keyword>
<protein>
    <recommendedName>
        <fullName evidence="8">Bile acid:sodium symporter</fullName>
    </recommendedName>
</protein>
<evidence type="ECO:0000256" key="2">
    <source>
        <dbReference type="ARBA" id="ARBA00022692"/>
    </source>
</evidence>
<comment type="caution">
    <text evidence="6">The sequence shown here is derived from an EMBL/GenBank/DDBJ whole genome shotgun (WGS) entry which is preliminary data.</text>
</comment>
<name>A0ABR5NEI5_BRECH</name>
<evidence type="ECO:0000313" key="7">
    <source>
        <dbReference type="Proteomes" id="UP000051063"/>
    </source>
</evidence>
<dbReference type="InterPro" id="IPR038770">
    <property type="entry name" value="Na+/solute_symporter_sf"/>
</dbReference>
<comment type="subcellular location">
    <subcellularLocation>
        <location evidence="1">Membrane</location>
        <topology evidence="1">Multi-pass membrane protein</topology>
    </subcellularLocation>
</comment>
<feature type="transmembrane region" description="Helical" evidence="5">
    <location>
        <begin position="160"/>
        <end position="182"/>
    </location>
</feature>
<dbReference type="Pfam" id="PF01758">
    <property type="entry name" value="SBF"/>
    <property type="match status" value="1"/>
</dbReference>
<feature type="transmembrane region" description="Helical" evidence="5">
    <location>
        <begin position="126"/>
        <end position="154"/>
    </location>
</feature>
<dbReference type="InterPro" id="IPR002657">
    <property type="entry name" value="BilAc:Na_symport/Acr3"/>
</dbReference>
<evidence type="ECO:0000256" key="1">
    <source>
        <dbReference type="ARBA" id="ARBA00004141"/>
    </source>
</evidence>
<proteinExistence type="predicted"/>
<keyword evidence="2 5" id="KW-0812">Transmembrane</keyword>
<dbReference type="Gene3D" id="1.20.1530.20">
    <property type="match status" value="1"/>
</dbReference>
<dbReference type="RefSeq" id="WP_055744283.1">
    <property type="nucleotide sequence ID" value="NZ_LJJB01000007.1"/>
</dbReference>
<reference evidence="6 7" key="1">
    <citation type="submission" date="2015-09" db="EMBL/GenBank/DDBJ databases">
        <title>Genome sequencing project for genomic taxonomy and phylogenomics of Bacillus-like bacteria.</title>
        <authorList>
            <person name="Liu B."/>
            <person name="Wang J."/>
            <person name="Zhu Y."/>
            <person name="Liu G."/>
            <person name="Chen Q."/>
            <person name="Chen Z."/>
            <person name="Lan J."/>
            <person name="Che J."/>
            <person name="Ge C."/>
            <person name="Shi H."/>
            <person name="Pan Z."/>
            <person name="Liu X."/>
        </authorList>
    </citation>
    <scope>NUCLEOTIDE SEQUENCE [LARGE SCALE GENOMIC DNA]</scope>
    <source>
        <strain evidence="6 7">DSM 8552</strain>
    </source>
</reference>
<evidence type="ECO:0000256" key="4">
    <source>
        <dbReference type="ARBA" id="ARBA00023136"/>
    </source>
</evidence>
<dbReference type="PANTHER" id="PTHR10361">
    <property type="entry name" value="SODIUM-BILE ACID COTRANSPORTER"/>
    <property type="match status" value="1"/>
</dbReference>
<feature type="transmembrane region" description="Helical" evidence="5">
    <location>
        <begin position="70"/>
        <end position="93"/>
    </location>
</feature>
<evidence type="ECO:0008006" key="8">
    <source>
        <dbReference type="Google" id="ProtNLM"/>
    </source>
</evidence>
<accession>A0ABR5NEI5</accession>
<gene>
    <name evidence="6" type="ORF">AN963_09805</name>
</gene>
<evidence type="ECO:0000256" key="5">
    <source>
        <dbReference type="SAM" id="Phobius"/>
    </source>
</evidence>
<keyword evidence="4 5" id="KW-0472">Membrane</keyword>
<dbReference type="InterPro" id="IPR004710">
    <property type="entry name" value="Bilac:Na_transpt"/>
</dbReference>
<feature type="transmembrane region" description="Helical" evidence="5">
    <location>
        <begin position="227"/>
        <end position="247"/>
    </location>
</feature>
<feature type="transmembrane region" description="Helical" evidence="5">
    <location>
        <begin position="99"/>
        <end position="119"/>
    </location>
</feature>
<dbReference type="Proteomes" id="UP000051063">
    <property type="component" value="Unassembled WGS sequence"/>
</dbReference>
<feature type="transmembrane region" description="Helical" evidence="5">
    <location>
        <begin position="259"/>
        <end position="282"/>
    </location>
</feature>
<dbReference type="PANTHER" id="PTHR10361:SF28">
    <property type="entry name" value="P3 PROTEIN-RELATED"/>
    <property type="match status" value="1"/>
</dbReference>
<sequence>MDKLAKLNKALEKIMPILTPSSVAIGVMAGSHLQPFAFLSPWIFAFITFAGSLGSGFGEFARVLARPLPLLVNLLILHAFMPLVAWGAALLFYPDDIHVVTGLILAAVIPTGISSFLWTSIYMGNVALTLSIILIDTMLSPFVVPFGMALFLGAKVEMDAAAMMQGMFFMIVLPSLFGMALNQYSRGNVKKTLAPKLAPFSKIGMGVVVAINSSIVAPYLTNMDRKIVGLAVLVLFLAIIGYVFGWFVSRLFGWKRDVIVALTFNSGMRNISAGAVMAISYFPAPVALPVVLGMLFQQILASTFGKFLSIVEKEPTKQGQIVPSEKVG</sequence>
<feature type="transmembrane region" description="Helical" evidence="5">
    <location>
        <begin position="39"/>
        <end position="58"/>
    </location>
</feature>
<keyword evidence="7" id="KW-1185">Reference proteome</keyword>
<dbReference type="EMBL" id="LJJB01000007">
    <property type="protein sequence ID" value="KQL49951.1"/>
    <property type="molecule type" value="Genomic_DNA"/>
</dbReference>